<dbReference type="InterPro" id="IPR053927">
    <property type="entry name" value="FlgK_helical"/>
</dbReference>
<reference evidence="9" key="2">
    <citation type="submission" date="2020-09" db="EMBL/GenBank/DDBJ databases">
        <authorList>
            <person name="Sun Q."/>
            <person name="Kim S."/>
        </authorList>
    </citation>
    <scope>NUCLEOTIDE SEQUENCE</scope>
    <source>
        <strain evidence="9">KCTC 32255</strain>
    </source>
</reference>
<dbReference type="GO" id="GO:0044780">
    <property type="term" value="P:bacterial-type flagellum assembly"/>
    <property type="evidence" value="ECO:0007669"/>
    <property type="project" value="InterPro"/>
</dbReference>
<name>A0A918UDN9_9SPHN</name>
<keyword evidence="9" id="KW-0969">Cilium</keyword>
<gene>
    <name evidence="9" type="primary">lfgK</name>
    <name evidence="9" type="ORF">GCM10011614_04190</name>
</gene>
<dbReference type="SUPFAM" id="SSF64518">
    <property type="entry name" value="Phase 1 flagellin"/>
    <property type="match status" value="1"/>
</dbReference>
<dbReference type="NCBIfam" id="TIGR02492">
    <property type="entry name" value="flgK_ends"/>
    <property type="match status" value="1"/>
</dbReference>
<evidence type="ECO:0000256" key="6">
    <source>
        <dbReference type="ARBA" id="ARBA00023143"/>
    </source>
</evidence>
<dbReference type="PANTHER" id="PTHR30033:SF2">
    <property type="entry name" value="FLAGELLAR HOOK PROTEIN"/>
    <property type="match status" value="1"/>
</dbReference>
<evidence type="ECO:0000313" key="10">
    <source>
        <dbReference type="Proteomes" id="UP000648075"/>
    </source>
</evidence>
<proteinExistence type="inferred from homology"/>
<evidence type="ECO:0000259" key="7">
    <source>
        <dbReference type="Pfam" id="PF06429"/>
    </source>
</evidence>
<comment type="similarity">
    <text evidence="3">Belongs to the flagella basal body rod proteins family.</text>
</comment>
<evidence type="ECO:0000256" key="2">
    <source>
        <dbReference type="ARBA" id="ARBA00004613"/>
    </source>
</evidence>
<feature type="domain" description="Flagellar hook-associated protein FlgK helical" evidence="8">
    <location>
        <begin position="104"/>
        <end position="319"/>
    </location>
</feature>
<dbReference type="Pfam" id="PF06429">
    <property type="entry name" value="Flg_bbr_C"/>
    <property type="match status" value="1"/>
</dbReference>
<dbReference type="Proteomes" id="UP000648075">
    <property type="component" value="Unassembled WGS sequence"/>
</dbReference>
<protein>
    <recommendedName>
        <fullName evidence="4">Flagellar hook-associated protein 1</fullName>
    </recommendedName>
</protein>
<evidence type="ECO:0000256" key="1">
    <source>
        <dbReference type="ARBA" id="ARBA00004365"/>
    </source>
</evidence>
<feature type="domain" description="Flagellar basal-body/hook protein C-terminal" evidence="7">
    <location>
        <begin position="404"/>
        <end position="441"/>
    </location>
</feature>
<keyword evidence="9" id="KW-0282">Flagellum</keyword>
<evidence type="ECO:0000259" key="8">
    <source>
        <dbReference type="Pfam" id="PF22638"/>
    </source>
</evidence>
<dbReference type="GO" id="GO:0005198">
    <property type="term" value="F:structural molecule activity"/>
    <property type="evidence" value="ECO:0007669"/>
    <property type="project" value="InterPro"/>
</dbReference>
<keyword evidence="10" id="KW-1185">Reference proteome</keyword>
<evidence type="ECO:0000256" key="3">
    <source>
        <dbReference type="ARBA" id="ARBA00009677"/>
    </source>
</evidence>
<dbReference type="Pfam" id="PF22638">
    <property type="entry name" value="FlgK_D1"/>
    <property type="match status" value="1"/>
</dbReference>
<dbReference type="AlphaFoldDB" id="A0A918UDN9"/>
<dbReference type="PANTHER" id="PTHR30033">
    <property type="entry name" value="FLAGELLAR HOOK-ASSOCIATED PROTEIN 1"/>
    <property type="match status" value="1"/>
</dbReference>
<comment type="subcellular location">
    <subcellularLocation>
        <location evidence="1">Bacterial flagellum</location>
    </subcellularLocation>
    <subcellularLocation>
        <location evidence="2">Secreted</location>
    </subcellularLocation>
</comment>
<dbReference type="RefSeq" id="WP_189619426.1">
    <property type="nucleotide sequence ID" value="NZ_BMZA01000001.1"/>
</dbReference>
<dbReference type="GO" id="GO:0009424">
    <property type="term" value="C:bacterial-type flagellum hook"/>
    <property type="evidence" value="ECO:0007669"/>
    <property type="project" value="InterPro"/>
</dbReference>
<evidence type="ECO:0000256" key="5">
    <source>
        <dbReference type="ARBA" id="ARBA00022525"/>
    </source>
</evidence>
<dbReference type="GO" id="GO:0005576">
    <property type="term" value="C:extracellular region"/>
    <property type="evidence" value="ECO:0007669"/>
    <property type="project" value="UniProtKB-SubCell"/>
</dbReference>
<organism evidence="9 10">
    <name type="scientific">Novosphingobium colocasiae</name>
    <dbReference type="NCBI Taxonomy" id="1256513"/>
    <lineage>
        <taxon>Bacteria</taxon>
        <taxon>Pseudomonadati</taxon>
        <taxon>Pseudomonadota</taxon>
        <taxon>Alphaproteobacteria</taxon>
        <taxon>Sphingomonadales</taxon>
        <taxon>Sphingomonadaceae</taxon>
        <taxon>Novosphingobium</taxon>
    </lineage>
</organism>
<reference evidence="9" key="1">
    <citation type="journal article" date="2014" name="Int. J. Syst. Evol. Microbiol.">
        <title>Complete genome sequence of Corynebacterium casei LMG S-19264T (=DSM 44701T), isolated from a smear-ripened cheese.</title>
        <authorList>
            <consortium name="US DOE Joint Genome Institute (JGI-PGF)"/>
            <person name="Walter F."/>
            <person name="Albersmeier A."/>
            <person name="Kalinowski J."/>
            <person name="Ruckert C."/>
        </authorList>
    </citation>
    <scope>NUCLEOTIDE SEQUENCE</scope>
    <source>
        <strain evidence="9">KCTC 32255</strain>
    </source>
</reference>
<dbReference type="InterPro" id="IPR010930">
    <property type="entry name" value="Flg_bb/hook_C_dom"/>
</dbReference>
<sequence length="443" mass="44840">MGSDLLSIGRTGARAARAALDVTAQNITNAGSEGYVRRSVRLAEVASGSIAAVPADINLSGVAVAGVTRNADLFRQSEVRRTGADAARAGTEVDGLTNIETAVEQTGVYDGIVKFEASLQQLLSDPTDGSLRAAVTESGRTMAQTFNVAASSLDAVGTGLRFEANDGVTGVNRVAGELARVNLRLARAIDQSSDQTSLLDQRDTLLRQLSEQTDLTTTIAPDNTVTVAIGGMPGVTLVNGGTASPLAATTAADGTLAFTLGGAPVAPASGALAGKNQALAQLSRTRHDLDAVAADLVATVNAAQATGVDLAGNPGQPLFAGSDAAGMAMIATGGSAVATATSGTNSRDPANLKALRSALATNDPAGRTDTILFAISSAVAGRAVTRDALTSIADNARIALQAQAGVDLDQEAINLTRYQQAFQASGRVIQVASDIFDTLLGIR</sequence>
<keyword evidence="9" id="KW-0966">Cell projection</keyword>
<evidence type="ECO:0000256" key="4">
    <source>
        <dbReference type="ARBA" id="ARBA00016244"/>
    </source>
</evidence>
<keyword evidence="6" id="KW-0975">Bacterial flagellum</keyword>
<keyword evidence="5" id="KW-0964">Secreted</keyword>
<dbReference type="EMBL" id="BMZA01000001">
    <property type="protein sequence ID" value="GGY92547.1"/>
    <property type="molecule type" value="Genomic_DNA"/>
</dbReference>
<evidence type="ECO:0000313" key="9">
    <source>
        <dbReference type="EMBL" id="GGY92547.1"/>
    </source>
</evidence>
<comment type="caution">
    <text evidence="9">The sequence shown here is derived from an EMBL/GenBank/DDBJ whole genome shotgun (WGS) entry which is preliminary data.</text>
</comment>
<accession>A0A918UDN9</accession>
<dbReference type="InterPro" id="IPR002371">
    <property type="entry name" value="FlgK"/>
</dbReference>